<feature type="transmembrane region" description="Helical" evidence="5">
    <location>
        <begin position="39"/>
        <end position="62"/>
    </location>
</feature>
<dbReference type="EMBL" id="DTHG01000055">
    <property type="protein sequence ID" value="HGW91784.1"/>
    <property type="molecule type" value="Genomic_DNA"/>
</dbReference>
<feature type="transmembrane region" description="Helical" evidence="5">
    <location>
        <begin position="83"/>
        <end position="104"/>
    </location>
</feature>
<dbReference type="GO" id="GO:0016757">
    <property type="term" value="F:glycosyltransferase activity"/>
    <property type="evidence" value="ECO:0007669"/>
    <property type="project" value="UniProtKB-KW"/>
</dbReference>
<keyword evidence="6" id="KW-0808">Transferase</keyword>
<dbReference type="Pfam" id="PF01040">
    <property type="entry name" value="UbiA"/>
    <property type="match status" value="1"/>
</dbReference>
<dbReference type="PANTHER" id="PTHR42723:SF1">
    <property type="entry name" value="CHLOROPHYLL SYNTHASE, CHLOROPLASTIC"/>
    <property type="match status" value="1"/>
</dbReference>
<dbReference type="Gene3D" id="1.10.357.140">
    <property type="entry name" value="UbiA prenyltransferase"/>
    <property type="match status" value="1"/>
</dbReference>
<sequence>MLSRIKDYIRILRPKHWTKNFLIFAGLLFSFSFDKKSIILSFLGFVIFTLISSSVYIINDIIDAEKDKLHPKKRYRPIPSGRIKKKTAGFLSFIIFLPTIFFSSFLGMKFFLTVSLYFILNILYSLFLKNVVLMDIFIIAIGFILRALAGVFIIDVYLSNWFILATLFISLFLAGCKRRHELLFIDDKAKREVLKHYNAELIDILISIFSTSTIITYSIYVIMEHPEFIFSIVFVIYGIGRYLYIVYKKEEGGEPEKHLLNDIHILLTVLLYVFFIILVHFWRGY</sequence>
<organism evidence="6">
    <name type="scientific">candidate division WOR-3 bacterium</name>
    <dbReference type="NCBI Taxonomy" id="2052148"/>
    <lineage>
        <taxon>Bacteria</taxon>
        <taxon>Bacteria division WOR-3</taxon>
    </lineage>
</organism>
<dbReference type="PANTHER" id="PTHR42723">
    <property type="entry name" value="CHLOROPHYLL SYNTHASE"/>
    <property type="match status" value="1"/>
</dbReference>
<feature type="transmembrane region" description="Helical" evidence="5">
    <location>
        <begin position="228"/>
        <end position="247"/>
    </location>
</feature>
<feature type="transmembrane region" description="Helical" evidence="5">
    <location>
        <begin position="160"/>
        <end position="176"/>
    </location>
</feature>
<dbReference type="GO" id="GO:0016020">
    <property type="term" value="C:membrane"/>
    <property type="evidence" value="ECO:0007669"/>
    <property type="project" value="UniProtKB-SubCell"/>
</dbReference>
<evidence type="ECO:0000313" key="6">
    <source>
        <dbReference type="EMBL" id="HGW91784.1"/>
    </source>
</evidence>
<dbReference type="InterPro" id="IPR000537">
    <property type="entry name" value="UbiA_prenyltransferase"/>
</dbReference>
<evidence type="ECO:0000256" key="3">
    <source>
        <dbReference type="ARBA" id="ARBA00022989"/>
    </source>
</evidence>
<feature type="transmembrane region" description="Helical" evidence="5">
    <location>
        <begin position="259"/>
        <end position="282"/>
    </location>
</feature>
<dbReference type="GO" id="GO:0016765">
    <property type="term" value="F:transferase activity, transferring alkyl or aryl (other than methyl) groups"/>
    <property type="evidence" value="ECO:0007669"/>
    <property type="project" value="InterPro"/>
</dbReference>
<keyword evidence="3 5" id="KW-1133">Transmembrane helix</keyword>
<reference evidence="6" key="1">
    <citation type="journal article" date="2020" name="mSystems">
        <title>Genome- and Community-Level Interaction Insights into Carbon Utilization and Element Cycling Functions of Hydrothermarchaeota in Hydrothermal Sediment.</title>
        <authorList>
            <person name="Zhou Z."/>
            <person name="Liu Y."/>
            <person name="Xu W."/>
            <person name="Pan J."/>
            <person name="Luo Z.H."/>
            <person name="Li M."/>
        </authorList>
    </citation>
    <scope>NUCLEOTIDE SEQUENCE [LARGE SCALE GENOMIC DNA]</scope>
    <source>
        <strain evidence="6">SpSt-780</strain>
    </source>
</reference>
<dbReference type="AlphaFoldDB" id="A0A7C4Y9W2"/>
<feature type="transmembrane region" description="Helical" evidence="5">
    <location>
        <begin position="197"/>
        <end position="222"/>
    </location>
</feature>
<gene>
    <name evidence="6" type="ORF">ENV67_04500</name>
</gene>
<keyword evidence="4 5" id="KW-0472">Membrane</keyword>
<keyword evidence="2 5" id="KW-0812">Transmembrane</keyword>
<keyword evidence="6" id="KW-0328">Glycosyltransferase</keyword>
<protein>
    <submittedName>
        <fullName evidence="6">Decaprenyl-phosphate phosphoribosyltransferase</fullName>
    </submittedName>
</protein>
<dbReference type="InterPro" id="IPR050475">
    <property type="entry name" value="Prenyltransferase_related"/>
</dbReference>
<evidence type="ECO:0000256" key="1">
    <source>
        <dbReference type="ARBA" id="ARBA00004141"/>
    </source>
</evidence>
<evidence type="ECO:0000256" key="4">
    <source>
        <dbReference type="ARBA" id="ARBA00023136"/>
    </source>
</evidence>
<feature type="transmembrane region" description="Helical" evidence="5">
    <location>
        <begin position="16"/>
        <end position="33"/>
    </location>
</feature>
<proteinExistence type="predicted"/>
<comment type="caution">
    <text evidence="6">The sequence shown here is derived from an EMBL/GenBank/DDBJ whole genome shotgun (WGS) entry which is preliminary data.</text>
</comment>
<accession>A0A7C4Y9W2</accession>
<dbReference type="CDD" id="cd13963">
    <property type="entry name" value="PT_UbiA_2"/>
    <property type="match status" value="1"/>
</dbReference>
<dbReference type="InterPro" id="IPR044878">
    <property type="entry name" value="UbiA_sf"/>
</dbReference>
<name>A0A7C4Y9W2_UNCW3</name>
<comment type="subcellular location">
    <subcellularLocation>
        <location evidence="1">Membrane</location>
        <topology evidence="1">Multi-pass membrane protein</topology>
    </subcellularLocation>
</comment>
<evidence type="ECO:0000256" key="2">
    <source>
        <dbReference type="ARBA" id="ARBA00022692"/>
    </source>
</evidence>
<evidence type="ECO:0000256" key="5">
    <source>
        <dbReference type="SAM" id="Phobius"/>
    </source>
</evidence>